<accession>A0ABQ7B701</accession>
<organism evidence="2 3">
    <name type="scientific">Brassica cretica</name>
    <name type="common">Mustard</name>
    <dbReference type="NCBI Taxonomy" id="69181"/>
    <lineage>
        <taxon>Eukaryota</taxon>
        <taxon>Viridiplantae</taxon>
        <taxon>Streptophyta</taxon>
        <taxon>Embryophyta</taxon>
        <taxon>Tracheophyta</taxon>
        <taxon>Spermatophyta</taxon>
        <taxon>Magnoliopsida</taxon>
        <taxon>eudicotyledons</taxon>
        <taxon>Gunneridae</taxon>
        <taxon>Pentapetalae</taxon>
        <taxon>rosids</taxon>
        <taxon>malvids</taxon>
        <taxon>Brassicales</taxon>
        <taxon>Brassicaceae</taxon>
        <taxon>Brassiceae</taxon>
        <taxon>Brassica</taxon>
    </lineage>
</organism>
<name>A0ABQ7B701_BRACR</name>
<feature type="region of interest" description="Disordered" evidence="1">
    <location>
        <begin position="47"/>
        <end position="79"/>
    </location>
</feature>
<feature type="region of interest" description="Disordered" evidence="1">
    <location>
        <begin position="1"/>
        <end position="34"/>
    </location>
</feature>
<protein>
    <submittedName>
        <fullName evidence="2">Uncharacterized protein</fullName>
    </submittedName>
</protein>
<evidence type="ECO:0000313" key="2">
    <source>
        <dbReference type="EMBL" id="KAF3528034.1"/>
    </source>
</evidence>
<feature type="compositionally biased region" description="Basic and acidic residues" evidence="1">
    <location>
        <begin position="23"/>
        <end position="32"/>
    </location>
</feature>
<comment type="caution">
    <text evidence="2">The sequence shown here is derived from an EMBL/GenBank/DDBJ whole genome shotgun (WGS) entry which is preliminary data.</text>
</comment>
<gene>
    <name evidence="2" type="ORF">DY000_02037476</name>
</gene>
<feature type="compositionally biased region" description="Basic and acidic residues" evidence="1">
    <location>
        <begin position="51"/>
        <end position="79"/>
    </location>
</feature>
<evidence type="ECO:0000256" key="1">
    <source>
        <dbReference type="SAM" id="MobiDB-lite"/>
    </source>
</evidence>
<keyword evidence="3" id="KW-1185">Reference proteome</keyword>
<evidence type="ECO:0000313" key="3">
    <source>
        <dbReference type="Proteomes" id="UP000266723"/>
    </source>
</evidence>
<dbReference type="Proteomes" id="UP000266723">
    <property type="component" value="Unassembled WGS sequence"/>
</dbReference>
<dbReference type="EMBL" id="QGKV02001507">
    <property type="protein sequence ID" value="KAF3528034.1"/>
    <property type="molecule type" value="Genomic_DNA"/>
</dbReference>
<proteinExistence type="predicted"/>
<sequence length="126" mass="14754">MNRRKRIDAYLKSLKHAQNPQSNEEKNERRDLNWGIDTKSRSILSSSRCTLPEKETPKTKPTLERARARERERRKEGRKEDLSYFTTVTTRGSAPCGIFFLGCKSKLFDNQRAKIEISSVYTWQSL</sequence>
<reference evidence="2 3" key="1">
    <citation type="journal article" date="2020" name="BMC Genomics">
        <title>Intraspecific diversification of the crop wild relative Brassica cretica Lam. using demographic model selection.</title>
        <authorList>
            <person name="Kioukis A."/>
            <person name="Michalopoulou V.A."/>
            <person name="Briers L."/>
            <person name="Pirintsos S."/>
            <person name="Studholme D.J."/>
            <person name="Pavlidis P."/>
            <person name="Sarris P.F."/>
        </authorList>
    </citation>
    <scope>NUCLEOTIDE SEQUENCE [LARGE SCALE GENOMIC DNA]</scope>
    <source>
        <strain evidence="3">cv. PFS-1207/04</strain>
    </source>
</reference>